<dbReference type="GO" id="GO:0008750">
    <property type="term" value="F:proton-translocating NAD(P)+ transhydrogenase activity"/>
    <property type="evidence" value="ECO:0007669"/>
    <property type="project" value="UniProtKB-EC"/>
</dbReference>
<evidence type="ECO:0000256" key="9">
    <source>
        <dbReference type="ARBA" id="ARBA00048202"/>
    </source>
</evidence>
<dbReference type="EC" id="7.1.1.1" evidence="2"/>
<dbReference type="GO" id="GO:0016020">
    <property type="term" value="C:membrane"/>
    <property type="evidence" value="ECO:0007669"/>
    <property type="project" value="UniProtKB-SubCell"/>
</dbReference>
<dbReference type="OrthoDB" id="9763786at2"/>
<evidence type="ECO:0000256" key="4">
    <source>
        <dbReference type="ARBA" id="ARBA00022857"/>
    </source>
</evidence>
<dbReference type="PANTHER" id="PTHR44758:SF1">
    <property type="entry name" value="NAD(P) TRANSHYDROGENASE SUBUNIT BETA"/>
    <property type="match status" value="1"/>
</dbReference>
<evidence type="ECO:0000256" key="2">
    <source>
        <dbReference type="ARBA" id="ARBA00012943"/>
    </source>
</evidence>
<evidence type="ECO:0000313" key="13">
    <source>
        <dbReference type="Proteomes" id="UP000184164"/>
    </source>
</evidence>
<dbReference type="AlphaFoldDB" id="A0A1M5CM32"/>
<evidence type="ECO:0000256" key="8">
    <source>
        <dbReference type="ARBA" id="ARBA00023136"/>
    </source>
</evidence>
<accession>A0A1M5CM32</accession>
<feature type="transmembrane region" description="Helical" evidence="10">
    <location>
        <begin position="133"/>
        <end position="153"/>
    </location>
</feature>
<feature type="transmembrane region" description="Helical" evidence="10">
    <location>
        <begin position="47"/>
        <end position="64"/>
    </location>
</feature>
<evidence type="ECO:0000256" key="1">
    <source>
        <dbReference type="ARBA" id="ARBA00004141"/>
    </source>
</evidence>
<dbReference type="EMBL" id="FQUM01000006">
    <property type="protein sequence ID" value="SHF55845.1"/>
    <property type="molecule type" value="Genomic_DNA"/>
</dbReference>
<dbReference type="InterPro" id="IPR034300">
    <property type="entry name" value="PNTB-like"/>
</dbReference>
<keyword evidence="4" id="KW-0521">NADP</keyword>
<keyword evidence="3 10" id="KW-0812">Transmembrane</keyword>
<keyword evidence="6 10" id="KW-1133">Transmembrane helix</keyword>
<comment type="catalytic activity">
    <reaction evidence="9">
        <text>NAD(+) + NADPH + H(+)(in) = NADH + NADP(+) + H(+)(out)</text>
        <dbReference type="Rhea" id="RHEA:47992"/>
        <dbReference type="ChEBI" id="CHEBI:15378"/>
        <dbReference type="ChEBI" id="CHEBI:57540"/>
        <dbReference type="ChEBI" id="CHEBI:57783"/>
        <dbReference type="ChEBI" id="CHEBI:57945"/>
        <dbReference type="ChEBI" id="CHEBI:58349"/>
        <dbReference type="EC" id="7.1.1.1"/>
    </reaction>
</comment>
<dbReference type="Pfam" id="PF02233">
    <property type="entry name" value="PNTB"/>
    <property type="match status" value="1"/>
</dbReference>
<feature type="transmembrane region" description="Helical" evidence="10">
    <location>
        <begin position="165"/>
        <end position="190"/>
    </location>
</feature>
<feature type="domain" description="NADP transhydrogenase beta-like" evidence="11">
    <location>
        <begin position="26"/>
        <end position="474"/>
    </location>
</feature>
<feature type="transmembrane region" description="Helical" evidence="10">
    <location>
        <begin position="236"/>
        <end position="264"/>
    </location>
</feature>
<dbReference type="SUPFAM" id="SSF52467">
    <property type="entry name" value="DHS-like NAD/FAD-binding domain"/>
    <property type="match status" value="1"/>
</dbReference>
<dbReference type="STRING" id="1484053.SAMN05444274_106185"/>
<keyword evidence="8 10" id="KW-0472">Membrane</keyword>
<reference evidence="12 13" key="1">
    <citation type="submission" date="2016-11" db="EMBL/GenBank/DDBJ databases">
        <authorList>
            <person name="Jaros S."/>
            <person name="Januszkiewicz K."/>
            <person name="Wedrychowicz H."/>
        </authorList>
    </citation>
    <scope>NUCLEOTIDE SEQUENCE [LARGE SCALE GENOMIC DNA]</scope>
    <source>
        <strain evidence="12 13">DSM 26910</strain>
    </source>
</reference>
<keyword evidence="13" id="KW-1185">Reference proteome</keyword>
<feature type="transmembrane region" description="Helical" evidence="10">
    <location>
        <begin position="100"/>
        <end position="121"/>
    </location>
</feature>
<feature type="transmembrane region" description="Helical" evidence="10">
    <location>
        <begin position="196"/>
        <end position="216"/>
    </location>
</feature>
<sequence>MNSSILLQFSTASLLSDPVYYILCGVLAMAVLLGIHFMSKVETARQGNLISAVAVALGIVITLIKKDILPVWLIYPGMAIGLIFGLILAKKVKMIQMPQLVALLNGIGGAASAIVASFALVSLYQSPDVFGKVTASLAIVIGTITLFGSLIAAGKLHKVISQKPVVLPLHQVITTILLVVLLFSIVSGGFLNNFSFPVLLSVMLIFAAAFGVVFSVRVGGADMPITISLLNSLSGLAAAIAGFAVTDILLVAVGGIVGASGLFLTQIMCKAMNRNLADILLGKTSVQGKGESKTEKAPEVAATEEVAATVNPAEVVKGVKKVIIVPGYGMALAHAQHLVKSLAQKLTADGATVKYAIHPVAGRMPGHMDVLLIEAGVPFEDVYEMDDINEEFKDADVAIVVGANDVLNPAARNAEGTPIYGMPILNVDQCSKIIIFNYDLKPGYSGVDNPIYNRKEGVWVIQGDAKDTVAQFLSEL</sequence>
<evidence type="ECO:0000259" key="11">
    <source>
        <dbReference type="Pfam" id="PF02233"/>
    </source>
</evidence>
<comment type="subcellular location">
    <subcellularLocation>
        <location evidence="1">Membrane</location>
        <topology evidence="1">Multi-pass membrane protein</topology>
    </subcellularLocation>
</comment>
<name>A0A1M5CM32_9BACT</name>
<evidence type="ECO:0000313" key="12">
    <source>
        <dbReference type="EMBL" id="SHF55845.1"/>
    </source>
</evidence>
<organism evidence="12 13">
    <name type="scientific">Mariniphaga anaerophila</name>
    <dbReference type="NCBI Taxonomy" id="1484053"/>
    <lineage>
        <taxon>Bacteria</taxon>
        <taxon>Pseudomonadati</taxon>
        <taxon>Bacteroidota</taxon>
        <taxon>Bacteroidia</taxon>
        <taxon>Marinilabiliales</taxon>
        <taxon>Prolixibacteraceae</taxon>
        <taxon>Mariniphaga</taxon>
    </lineage>
</organism>
<gene>
    <name evidence="12" type="ORF">SAMN05444274_106185</name>
</gene>
<evidence type="ECO:0000256" key="3">
    <source>
        <dbReference type="ARBA" id="ARBA00022692"/>
    </source>
</evidence>
<feature type="transmembrane region" description="Helical" evidence="10">
    <location>
        <begin position="70"/>
        <end position="88"/>
    </location>
</feature>
<dbReference type="RefSeq" id="WP_073002454.1">
    <property type="nucleotide sequence ID" value="NZ_FQUM01000006.1"/>
</dbReference>
<dbReference type="Proteomes" id="UP000184164">
    <property type="component" value="Unassembled WGS sequence"/>
</dbReference>
<dbReference type="InterPro" id="IPR029035">
    <property type="entry name" value="DHS-like_NAD/FAD-binding_dom"/>
</dbReference>
<keyword evidence="5" id="KW-1278">Translocase</keyword>
<proteinExistence type="predicted"/>
<feature type="transmembrane region" description="Helical" evidence="10">
    <location>
        <begin position="20"/>
        <end position="38"/>
    </location>
</feature>
<dbReference type="PANTHER" id="PTHR44758">
    <property type="entry name" value="NAD(P) TRANSHYDROGENASE SUBUNIT BETA"/>
    <property type="match status" value="1"/>
</dbReference>
<evidence type="ECO:0000256" key="10">
    <source>
        <dbReference type="SAM" id="Phobius"/>
    </source>
</evidence>
<evidence type="ECO:0000256" key="6">
    <source>
        <dbReference type="ARBA" id="ARBA00022989"/>
    </source>
</evidence>
<keyword evidence="7" id="KW-0520">NAD</keyword>
<evidence type="ECO:0000256" key="7">
    <source>
        <dbReference type="ARBA" id="ARBA00023027"/>
    </source>
</evidence>
<dbReference type="Gene3D" id="3.40.50.1220">
    <property type="entry name" value="TPP-binding domain"/>
    <property type="match status" value="1"/>
</dbReference>
<protein>
    <recommendedName>
        <fullName evidence="2">proton-translocating NAD(P)(+) transhydrogenase</fullName>
        <ecNumber evidence="2">7.1.1.1</ecNumber>
    </recommendedName>
</protein>
<evidence type="ECO:0000256" key="5">
    <source>
        <dbReference type="ARBA" id="ARBA00022967"/>
    </source>
</evidence>